<dbReference type="GO" id="GO:0003677">
    <property type="term" value="F:DNA binding"/>
    <property type="evidence" value="ECO:0007669"/>
    <property type="project" value="InterPro"/>
</dbReference>
<keyword evidence="4" id="KW-0067">ATP-binding</keyword>
<dbReference type="GO" id="GO:0004386">
    <property type="term" value="F:helicase activity"/>
    <property type="evidence" value="ECO:0007669"/>
    <property type="project" value="UniProtKB-KW"/>
</dbReference>
<dbReference type="SUPFAM" id="SSF52540">
    <property type="entry name" value="P-loop containing nucleoside triphosphate hydrolases"/>
    <property type="match status" value="1"/>
</dbReference>
<keyword evidence="8" id="KW-1185">Reference proteome</keyword>
<keyword evidence="2" id="KW-0378">Hydrolase</keyword>
<evidence type="ECO:0000256" key="1">
    <source>
        <dbReference type="ARBA" id="ARBA00022741"/>
    </source>
</evidence>
<dbReference type="PROSITE" id="PS51192">
    <property type="entry name" value="HELICASE_ATP_BIND_1"/>
    <property type="match status" value="1"/>
</dbReference>
<dbReference type="Proteomes" id="UP000429958">
    <property type="component" value="Unassembled WGS sequence"/>
</dbReference>
<evidence type="ECO:0000256" key="2">
    <source>
        <dbReference type="ARBA" id="ARBA00022801"/>
    </source>
</evidence>
<accession>A0A7X2NIV2</accession>
<evidence type="ECO:0000256" key="3">
    <source>
        <dbReference type="ARBA" id="ARBA00022806"/>
    </source>
</evidence>
<evidence type="ECO:0000256" key="4">
    <source>
        <dbReference type="ARBA" id="ARBA00022840"/>
    </source>
</evidence>
<evidence type="ECO:0000313" key="8">
    <source>
        <dbReference type="Proteomes" id="UP000429958"/>
    </source>
</evidence>
<reference evidence="7 8" key="1">
    <citation type="submission" date="2019-08" db="EMBL/GenBank/DDBJ databases">
        <title>In-depth cultivation of the pig gut microbiome towards novel bacterial diversity and tailored functional studies.</title>
        <authorList>
            <person name="Wylensek D."/>
            <person name="Hitch T.C.A."/>
            <person name="Clavel T."/>
        </authorList>
    </citation>
    <scope>NUCLEOTIDE SEQUENCE [LARGE SCALE GENOMIC DNA]</scope>
    <source>
        <strain evidence="7 8">WCA-389-WT-23D1</strain>
    </source>
</reference>
<keyword evidence="3 7" id="KW-0347">Helicase</keyword>
<dbReference type="Pfam" id="PF00271">
    <property type="entry name" value="Helicase_C"/>
    <property type="match status" value="1"/>
</dbReference>
<keyword evidence="1" id="KW-0547">Nucleotide-binding</keyword>
<dbReference type="InterPro" id="IPR006935">
    <property type="entry name" value="Helicase/UvrB_N"/>
</dbReference>
<dbReference type="InterPro" id="IPR027417">
    <property type="entry name" value="P-loop_NTPase"/>
</dbReference>
<evidence type="ECO:0000259" key="5">
    <source>
        <dbReference type="PROSITE" id="PS51192"/>
    </source>
</evidence>
<dbReference type="PROSITE" id="PS51194">
    <property type="entry name" value="HELICASE_CTER"/>
    <property type="match status" value="1"/>
</dbReference>
<dbReference type="InterPro" id="IPR001650">
    <property type="entry name" value="Helicase_C-like"/>
</dbReference>
<dbReference type="InterPro" id="IPR014001">
    <property type="entry name" value="Helicase_ATP-bd"/>
</dbReference>
<dbReference type="PANTHER" id="PTHR47961:SF8">
    <property type="entry name" value="DEXH-BOX ATP-DEPENDENT RNA HELICASE DEXH15 CHLOROPLASTIC"/>
    <property type="match status" value="1"/>
</dbReference>
<dbReference type="EMBL" id="VUMD01000002">
    <property type="protein sequence ID" value="MSS35595.1"/>
    <property type="molecule type" value="Genomic_DNA"/>
</dbReference>
<dbReference type="SMART" id="SM00490">
    <property type="entry name" value="HELICc"/>
    <property type="match status" value="1"/>
</dbReference>
<dbReference type="SMART" id="SM00487">
    <property type="entry name" value="DEXDc"/>
    <property type="match status" value="1"/>
</dbReference>
<evidence type="ECO:0000259" key="6">
    <source>
        <dbReference type="PROSITE" id="PS51194"/>
    </source>
</evidence>
<dbReference type="AlphaFoldDB" id="A0A7X2NIV2"/>
<organism evidence="7 8">
    <name type="scientific">Clostridium porci</name>
    <dbReference type="NCBI Taxonomy" id="2605778"/>
    <lineage>
        <taxon>Bacteria</taxon>
        <taxon>Bacillati</taxon>
        <taxon>Bacillota</taxon>
        <taxon>Clostridia</taxon>
        <taxon>Eubacteriales</taxon>
        <taxon>Clostridiaceae</taxon>
        <taxon>Clostridium</taxon>
    </lineage>
</organism>
<feature type="domain" description="Helicase ATP-binding" evidence="5">
    <location>
        <begin position="111"/>
        <end position="249"/>
    </location>
</feature>
<proteinExistence type="predicted"/>
<sequence length="766" mass="88485">MDRLTRTANIIKAHYSYKKNSDAATFVKEVCGFFDFIKNEPISEADMNFLIFLANEAGIPQYFDLFKDKFTDCRISDENIKTLTISALFHDASLIRGNSKLHRYQKNVLDSFKIGQQNRFVLTAPTSFGKTFLVYEIIQKMQYQNVLLIFPAISLLSENYARLCKLDTFQSYKIHSLSEEEFSLSERNIFIFTPERFLSFMDSHQHLHFDFAFIDEVYKIDNSFIIDPETSGENERDTAYRLALEFICNLTSDMLLAGPYMALPRPSTQQHKSFNNFAEDNGFSFLRYNQFEIVSKEYTTVKGKRQYHIDEIPVEIGSISKGQKIANIIKSLSTPKENTIIYCGRRADTEMYARTLLRDQMLISSFQETCSGIESSTYEIFLNHLEHTFGNDWIVLKALKGRIGIHHSLIPKYIQKEIINLFNEGTLLCLFSTTTITEGVNTSAKNIIITSNKKGIKPLRQFDAKNIAGRAGRFYQHYSGRVIDLNNNFEEIVNGQPEILEHKNYDITFPKTDVDYQITKDKYLSEVERQDKEDIQAQIIASEIPSDVFDCFRVVGPKDKLTLYGYISSVPWWTIEDIKRVSITLAGSNAHRLYWPGFQAIMDIILPVVREEKLKQLIAIRVGQNQYSLITSLLSSYLSGGFLSMVQYYVGRKDNPKTKDEAMRQVADFVYNVFKYHLVKYLGLFDVFFRYQISKSENIAMEDVAGLGLLLQKLEYNALSPNARKVSDYGVPFKLIDCYDSKTPYDKGQFDAYEQHIDQEINRLFQ</sequence>
<dbReference type="GO" id="GO:0016787">
    <property type="term" value="F:hydrolase activity"/>
    <property type="evidence" value="ECO:0007669"/>
    <property type="project" value="UniProtKB-KW"/>
</dbReference>
<comment type="caution">
    <text evidence="7">The sequence shown here is derived from an EMBL/GenBank/DDBJ whole genome shotgun (WGS) entry which is preliminary data.</text>
</comment>
<dbReference type="InterPro" id="IPR050474">
    <property type="entry name" value="Hel308_SKI2-like"/>
</dbReference>
<dbReference type="GO" id="GO:0005524">
    <property type="term" value="F:ATP binding"/>
    <property type="evidence" value="ECO:0007669"/>
    <property type="project" value="UniProtKB-KW"/>
</dbReference>
<name>A0A7X2NIV2_9CLOT</name>
<dbReference type="PANTHER" id="PTHR47961">
    <property type="entry name" value="DNA POLYMERASE THETA, PUTATIVE (AFU_ORTHOLOGUE AFUA_1G05260)-RELATED"/>
    <property type="match status" value="1"/>
</dbReference>
<evidence type="ECO:0000313" key="7">
    <source>
        <dbReference type="EMBL" id="MSS35595.1"/>
    </source>
</evidence>
<feature type="domain" description="Helicase C-terminal" evidence="6">
    <location>
        <begin position="324"/>
        <end position="515"/>
    </location>
</feature>
<dbReference type="Pfam" id="PF04851">
    <property type="entry name" value="ResIII"/>
    <property type="match status" value="1"/>
</dbReference>
<dbReference type="Gene3D" id="3.40.50.300">
    <property type="entry name" value="P-loop containing nucleotide triphosphate hydrolases"/>
    <property type="match status" value="2"/>
</dbReference>
<dbReference type="RefSeq" id="WP_154470996.1">
    <property type="nucleotide sequence ID" value="NZ_VUMD01000002.1"/>
</dbReference>
<protein>
    <submittedName>
        <fullName evidence="7">Helicase</fullName>
    </submittedName>
</protein>
<gene>
    <name evidence="7" type="ORF">FYJ39_03125</name>
</gene>